<reference evidence="1 2" key="1">
    <citation type="submission" date="2014-04" db="EMBL/GenBank/DDBJ databases">
        <authorList>
            <consortium name="DOE Joint Genome Institute"/>
            <person name="Kuo A."/>
            <person name="Kohler A."/>
            <person name="Costa M.D."/>
            <person name="Nagy L.G."/>
            <person name="Floudas D."/>
            <person name="Copeland A."/>
            <person name="Barry K.W."/>
            <person name="Cichocki N."/>
            <person name="Veneault-Fourrey C."/>
            <person name="LaButti K."/>
            <person name="Lindquist E.A."/>
            <person name="Lipzen A."/>
            <person name="Lundell T."/>
            <person name="Morin E."/>
            <person name="Murat C."/>
            <person name="Sun H."/>
            <person name="Tunlid A."/>
            <person name="Henrissat B."/>
            <person name="Grigoriev I.V."/>
            <person name="Hibbett D.S."/>
            <person name="Martin F."/>
            <person name="Nordberg H.P."/>
            <person name="Cantor M.N."/>
            <person name="Hua S.X."/>
        </authorList>
    </citation>
    <scope>NUCLEOTIDE SEQUENCE [LARGE SCALE GENOMIC DNA]</scope>
    <source>
        <strain evidence="1 2">441</strain>
    </source>
</reference>
<sequence length="67" mass="7500">MVGVYSLCQHRGRGTKTYRDVPAQTLRLSNSCGLSSKGAYKLGIERGYFQDTAFAENLFTAHDGWIR</sequence>
<keyword evidence="2" id="KW-1185">Reference proteome</keyword>
<dbReference type="Proteomes" id="UP000054018">
    <property type="component" value="Unassembled WGS sequence"/>
</dbReference>
<dbReference type="AlphaFoldDB" id="A0A0C9ZLC2"/>
<name>A0A0C9ZLC2_9AGAM</name>
<gene>
    <name evidence="1" type="ORF">PISMIDRAFT_389228</name>
</gene>
<protein>
    <submittedName>
        <fullName evidence="1">Uncharacterized protein</fullName>
    </submittedName>
</protein>
<reference evidence="2" key="2">
    <citation type="submission" date="2015-01" db="EMBL/GenBank/DDBJ databases">
        <title>Evolutionary Origins and Diversification of the Mycorrhizal Mutualists.</title>
        <authorList>
            <consortium name="DOE Joint Genome Institute"/>
            <consortium name="Mycorrhizal Genomics Consortium"/>
            <person name="Kohler A."/>
            <person name="Kuo A."/>
            <person name="Nagy L.G."/>
            <person name="Floudas D."/>
            <person name="Copeland A."/>
            <person name="Barry K.W."/>
            <person name="Cichocki N."/>
            <person name="Veneault-Fourrey C."/>
            <person name="LaButti K."/>
            <person name="Lindquist E.A."/>
            <person name="Lipzen A."/>
            <person name="Lundell T."/>
            <person name="Morin E."/>
            <person name="Murat C."/>
            <person name="Riley R."/>
            <person name="Ohm R."/>
            <person name="Sun H."/>
            <person name="Tunlid A."/>
            <person name="Henrissat B."/>
            <person name="Grigoriev I.V."/>
            <person name="Hibbett D.S."/>
            <person name="Martin F."/>
        </authorList>
    </citation>
    <scope>NUCLEOTIDE SEQUENCE [LARGE SCALE GENOMIC DNA]</scope>
    <source>
        <strain evidence="2">441</strain>
    </source>
</reference>
<evidence type="ECO:0000313" key="1">
    <source>
        <dbReference type="EMBL" id="KIK30221.1"/>
    </source>
</evidence>
<evidence type="ECO:0000313" key="2">
    <source>
        <dbReference type="Proteomes" id="UP000054018"/>
    </source>
</evidence>
<organism evidence="1 2">
    <name type="scientific">Pisolithus microcarpus 441</name>
    <dbReference type="NCBI Taxonomy" id="765257"/>
    <lineage>
        <taxon>Eukaryota</taxon>
        <taxon>Fungi</taxon>
        <taxon>Dikarya</taxon>
        <taxon>Basidiomycota</taxon>
        <taxon>Agaricomycotina</taxon>
        <taxon>Agaricomycetes</taxon>
        <taxon>Agaricomycetidae</taxon>
        <taxon>Boletales</taxon>
        <taxon>Sclerodermatineae</taxon>
        <taxon>Pisolithaceae</taxon>
        <taxon>Pisolithus</taxon>
    </lineage>
</organism>
<accession>A0A0C9ZLC2</accession>
<proteinExistence type="predicted"/>
<dbReference type="EMBL" id="KN833687">
    <property type="protein sequence ID" value="KIK30221.1"/>
    <property type="molecule type" value="Genomic_DNA"/>
</dbReference>
<dbReference type="HOGENOM" id="CLU_2813368_0_0_1"/>